<evidence type="ECO:0000313" key="17">
    <source>
        <dbReference type="WBParaSite" id="SMUV_0001030201-mRNA-1"/>
    </source>
</evidence>
<evidence type="ECO:0000256" key="5">
    <source>
        <dbReference type="ARBA" id="ARBA00012104"/>
    </source>
</evidence>
<evidence type="ECO:0000259" key="15">
    <source>
        <dbReference type="Pfam" id="PF08543"/>
    </source>
</evidence>
<evidence type="ECO:0000256" key="14">
    <source>
        <dbReference type="ARBA" id="ARBA00048524"/>
    </source>
</evidence>
<dbReference type="GO" id="GO:0005524">
    <property type="term" value="F:ATP binding"/>
    <property type="evidence" value="ECO:0007669"/>
    <property type="project" value="UniProtKB-KW"/>
</dbReference>
<sequence length="318" mass="35611">MTDQCQVSDDLRATVLEQLYNNPQGSKRILSIQSHVVYGYVGNKSGVFPLQLHGYEVDPLNTVQLSNHKGYKYAPGEKLTDESFLELIDGLKSNKLLSYSHILTGYCGTTSVLQRIVGLVQEMKQNNPNLVYICDPVLGDNGEYYTPKEMMQVYRDQLVKLADVITPNVFELSQLTGVDIKTEDDCFSAIEKVHSWGVKSIVVTSGLDNQNKKFCYCSLKKSCGKSLRYRFHIPIVPGDYVGTGDLFASLLLIWMDKLNGNLKSAVTKVISSIQGVLRRTNELCIGDLERGFADVELRIVQCRPELLVPTIPIFSEEL</sequence>
<evidence type="ECO:0000256" key="9">
    <source>
        <dbReference type="ARBA" id="ARBA00022777"/>
    </source>
</evidence>
<keyword evidence="9" id="KW-0418">Kinase</keyword>
<dbReference type="AlphaFoldDB" id="A0A0N5AZ81"/>
<comment type="similarity">
    <text evidence="4">Belongs to the pyridoxine kinase family.</text>
</comment>
<comment type="catalytic activity">
    <reaction evidence="14">
        <text>pyridoxine + ATP = pyridoxine 5'-phosphate + ADP + H(+)</text>
        <dbReference type="Rhea" id="RHEA:25108"/>
        <dbReference type="ChEBI" id="CHEBI:15378"/>
        <dbReference type="ChEBI" id="CHEBI:16709"/>
        <dbReference type="ChEBI" id="CHEBI:30616"/>
        <dbReference type="ChEBI" id="CHEBI:58589"/>
        <dbReference type="ChEBI" id="CHEBI:456216"/>
        <dbReference type="EC" id="2.7.1.35"/>
    </reaction>
    <physiologicalReaction direction="left-to-right" evidence="14">
        <dbReference type="Rhea" id="RHEA:25109"/>
    </physiologicalReaction>
</comment>
<organism evidence="16 17">
    <name type="scientific">Syphacia muris</name>
    <dbReference type="NCBI Taxonomy" id="451379"/>
    <lineage>
        <taxon>Eukaryota</taxon>
        <taxon>Metazoa</taxon>
        <taxon>Ecdysozoa</taxon>
        <taxon>Nematoda</taxon>
        <taxon>Chromadorea</taxon>
        <taxon>Rhabditida</taxon>
        <taxon>Spirurina</taxon>
        <taxon>Oxyuridomorpha</taxon>
        <taxon>Oxyuroidea</taxon>
        <taxon>Oxyuridae</taxon>
        <taxon>Syphacia</taxon>
    </lineage>
</organism>
<keyword evidence="10" id="KW-0067">ATP-binding</keyword>
<dbReference type="InterPro" id="IPR004625">
    <property type="entry name" value="PyrdxlKinase"/>
</dbReference>
<evidence type="ECO:0000256" key="7">
    <source>
        <dbReference type="ARBA" id="ARBA00022679"/>
    </source>
</evidence>
<evidence type="ECO:0000256" key="8">
    <source>
        <dbReference type="ARBA" id="ARBA00022741"/>
    </source>
</evidence>
<keyword evidence="8" id="KW-0547">Nucleotide-binding</keyword>
<evidence type="ECO:0000256" key="6">
    <source>
        <dbReference type="ARBA" id="ARBA00018134"/>
    </source>
</evidence>
<dbReference type="Gene3D" id="3.40.1190.20">
    <property type="match status" value="1"/>
</dbReference>
<proteinExistence type="inferred from homology"/>
<evidence type="ECO:0000256" key="3">
    <source>
        <dbReference type="ARBA" id="ARBA00005210"/>
    </source>
</evidence>
<evidence type="ECO:0000256" key="13">
    <source>
        <dbReference type="ARBA" id="ARBA00047377"/>
    </source>
</evidence>
<dbReference type="EC" id="2.7.1.35" evidence="5"/>
<dbReference type="NCBIfam" id="TIGR00687">
    <property type="entry name" value="pyridox_kin"/>
    <property type="match status" value="1"/>
</dbReference>
<reference evidence="17" key="1">
    <citation type="submission" date="2017-02" db="UniProtKB">
        <authorList>
            <consortium name="WormBaseParasite"/>
        </authorList>
    </citation>
    <scope>IDENTIFICATION</scope>
</reference>
<keyword evidence="7" id="KW-0808">Transferase</keyword>
<comment type="pathway">
    <text evidence="2">Cofactor metabolism; pyridoxal 5'-phosphate salvage; pyridoxine 5'-phosphate from pyridoxine: step 1/1.</text>
</comment>
<dbReference type="SUPFAM" id="SSF53613">
    <property type="entry name" value="Ribokinase-like"/>
    <property type="match status" value="1"/>
</dbReference>
<comment type="catalytic activity">
    <reaction evidence="12">
        <text>pyridoxamine + ATP = pyridoxamine 5'-phosphate + ADP + H(+)</text>
        <dbReference type="Rhea" id="RHEA:25104"/>
        <dbReference type="ChEBI" id="CHEBI:15378"/>
        <dbReference type="ChEBI" id="CHEBI:30616"/>
        <dbReference type="ChEBI" id="CHEBI:57761"/>
        <dbReference type="ChEBI" id="CHEBI:58451"/>
        <dbReference type="ChEBI" id="CHEBI:456216"/>
        <dbReference type="EC" id="2.7.1.35"/>
    </reaction>
    <physiologicalReaction direction="left-to-right" evidence="12">
        <dbReference type="Rhea" id="RHEA:25105"/>
    </physiologicalReaction>
</comment>
<evidence type="ECO:0000256" key="12">
    <source>
        <dbReference type="ARBA" id="ARBA00047310"/>
    </source>
</evidence>
<feature type="domain" description="Pyridoxamine kinase/Phosphomethylpyrimidine kinase" evidence="15">
    <location>
        <begin position="115"/>
        <end position="279"/>
    </location>
</feature>
<dbReference type="GO" id="GO:0008478">
    <property type="term" value="F:pyridoxal kinase activity"/>
    <property type="evidence" value="ECO:0007669"/>
    <property type="project" value="UniProtKB-EC"/>
</dbReference>
<name>A0A0N5AZ81_9BILA</name>
<evidence type="ECO:0000256" key="10">
    <source>
        <dbReference type="ARBA" id="ARBA00022840"/>
    </source>
</evidence>
<comment type="catalytic activity">
    <reaction evidence="13">
        <text>pyridoxal + ATP = pyridoxal 5'-phosphate + ADP + H(+)</text>
        <dbReference type="Rhea" id="RHEA:10224"/>
        <dbReference type="ChEBI" id="CHEBI:15378"/>
        <dbReference type="ChEBI" id="CHEBI:17310"/>
        <dbReference type="ChEBI" id="CHEBI:30616"/>
        <dbReference type="ChEBI" id="CHEBI:456216"/>
        <dbReference type="ChEBI" id="CHEBI:597326"/>
        <dbReference type="EC" id="2.7.1.35"/>
    </reaction>
    <physiologicalReaction direction="left-to-right" evidence="13">
        <dbReference type="Rhea" id="RHEA:10225"/>
    </physiologicalReaction>
</comment>
<evidence type="ECO:0000256" key="4">
    <source>
        <dbReference type="ARBA" id="ARBA00008805"/>
    </source>
</evidence>
<accession>A0A0N5AZ81</accession>
<protein>
    <recommendedName>
        <fullName evidence="6">Pyridoxal kinase</fullName>
        <ecNumber evidence="5">2.7.1.35</ecNumber>
    </recommendedName>
    <alternativeName>
        <fullName evidence="11">Pyridoxine kinase</fullName>
    </alternativeName>
</protein>
<dbReference type="CDD" id="cd01173">
    <property type="entry name" value="pyridoxal_pyridoxamine_kinase"/>
    <property type="match status" value="1"/>
</dbReference>
<dbReference type="Pfam" id="PF08543">
    <property type="entry name" value="Phos_pyr_kin"/>
    <property type="match status" value="1"/>
</dbReference>
<dbReference type="InterPro" id="IPR029056">
    <property type="entry name" value="Ribokinase-like"/>
</dbReference>
<evidence type="ECO:0000256" key="11">
    <source>
        <dbReference type="ARBA" id="ARBA00032808"/>
    </source>
</evidence>
<dbReference type="WBParaSite" id="SMUV_0001030201-mRNA-1">
    <property type="protein sequence ID" value="SMUV_0001030201-mRNA-1"/>
    <property type="gene ID" value="SMUV_0001030201"/>
</dbReference>
<dbReference type="STRING" id="451379.A0A0N5AZ81"/>
<evidence type="ECO:0000313" key="16">
    <source>
        <dbReference type="Proteomes" id="UP000046393"/>
    </source>
</evidence>
<keyword evidence="16" id="KW-1185">Reference proteome</keyword>
<dbReference type="InterPro" id="IPR013749">
    <property type="entry name" value="PM/HMP-P_kinase-1"/>
</dbReference>
<dbReference type="UniPathway" id="UPA01068">
    <property type="reaction ID" value="UER00298"/>
</dbReference>
<dbReference type="Proteomes" id="UP000046393">
    <property type="component" value="Unplaced"/>
</dbReference>
<evidence type="ECO:0000256" key="1">
    <source>
        <dbReference type="ARBA" id="ARBA00004750"/>
    </source>
</evidence>
<dbReference type="GO" id="GO:0005829">
    <property type="term" value="C:cytosol"/>
    <property type="evidence" value="ECO:0007669"/>
    <property type="project" value="TreeGrafter"/>
</dbReference>
<evidence type="ECO:0000256" key="2">
    <source>
        <dbReference type="ARBA" id="ARBA00004835"/>
    </source>
</evidence>
<comment type="pathway">
    <text evidence="1">Cofactor metabolism; pyridoxal 5'-phosphate salvage; pyridoxamine 5'-phosphate from pyridoxamine: step 1/1.</text>
</comment>
<dbReference type="GO" id="GO:0009443">
    <property type="term" value="P:pyridoxal 5'-phosphate salvage"/>
    <property type="evidence" value="ECO:0007669"/>
    <property type="project" value="InterPro"/>
</dbReference>
<dbReference type="PANTHER" id="PTHR10534">
    <property type="entry name" value="PYRIDOXAL KINASE"/>
    <property type="match status" value="1"/>
</dbReference>
<comment type="pathway">
    <text evidence="3">Cofactor metabolism; pyridoxal 5'-phosphate salvage; pyridoxal 5'-phosphate from pyridoxal: step 1/1.</text>
</comment>
<dbReference type="PANTHER" id="PTHR10534:SF2">
    <property type="entry name" value="PYRIDOXAL KINASE"/>
    <property type="match status" value="1"/>
</dbReference>